<dbReference type="OrthoDB" id="9793188at2"/>
<evidence type="ECO:0000313" key="2">
    <source>
        <dbReference type="Proteomes" id="UP000248790"/>
    </source>
</evidence>
<sequence>MSKEIRQQIAQQISKYRWMVFNIVDESLPPFSYTVGLQESFNHAEIIISGLDKEDAHAILNDIGNGIAEGIQREENVLYDDIFDDRPCYFKAVLPEMYEEYLGRAVLYYENSNFPVLQCVWPDQDSQFPDDNGYDILDQEILYKQQ</sequence>
<dbReference type="InterPro" id="IPR025358">
    <property type="entry name" value="DUF4262"/>
</dbReference>
<keyword evidence="2" id="KW-1185">Reference proteome</keyword>
<dbReference type="RefSeq" id="WP_111631683.1">
    <property type="nucleotide sequence ID" value="NZ_QLMC01000029.1"/>
</dbReference>
<gene>
    <name evidence="1" type="ORF">LX87_05716</name>
</gene>
<dbReference type="AlphaFoldDB" id="A0A327WFZ6"/>
<proteinExistence type="predicted"/>
<dbReference type="Pfam" id="PF14081">
    <property type="entry name" value="DUF4262"/>
    <property type="match status" value="1"/>
</dbReference>
<reference evidence="1 2" key="1">
    <citation type="submission" date="2018-06" db="EMBL/GenBank/DDBJ databases">
        <title>Genomic Encyclopedia of Archaeal and Bacterial Type Strains, Phase II (KMG-II): from individual species to whole genera.</title>
        <authorList>
            <person name="Goeker M."/>
        </authorList>
    </citation>
    <scope>NUCLEOTIDE SEQUENCE [LARGE SCALE GENOMIC DNA]</scope>
    <source>
        <strain evidence="1 2">DSM 21851</strain>
    </source>
</reference>
<dbReference type="Proteomes" id="UP000248790">
    <property type="component" value="Unassembled WGS sequence"/>
</dbReference>
<evidence type="ECO:0000313" key="1">
    <source>
        <dbReference type="EMBL" id="RAJ89173.1"/>
    </source>
</evidence>
<organism evidence="1 2">
    <name type="scientific">Larkinella arboricola</name>
    <dbReference type="NCBI Taxonomy" id="643671"/>
    <lineage>
        <taxon>Bacteria</taxon>
        <taxon>Pseudomonadati</taxon>
        <taxon>Bacteroidota</taxon>
        <taxon>Cytophagia</taxon>
        <taxon>Cytophagales</taxon>
        <taxon>Spirosomataceae</taxon>
        <taxon>Larkinella</taxon>
    </lineage>
</organism>
<dbReference type="EMBL" id="QLMC01000029">
    <property type="protein sequence ID" value="RAJ89173.1"/>
    <property type="molecule type" value="Genomic_DNA"/>
</dbReference>
<protein>
    <submittedName>
        <fullName evidence="1">Uncharacterized protein DUF4262</fullName>
    </submittedName>
</protein>
<accession>A0A327WFZ6</accession>
<comment type="caution">
    <text evidence="1">The sequence shown here is derived from an EMBL/GenBank/DDBJ whole genome shotgun (WGS) entry which is preliminary data.</text>
</comment>
<name>A0A327WFZ6_LARAB</name>